<dbReference type="OrthoDB" id="9815890at2"/>
<reference evidence="2 3" key="1">
    <citation type="submission" date="2018-03" db="EMBL/GenBank/DDBJ databases">
        <title>Genomic Encyclopedia of Archaeal and Bacterial Type Strains, Phase II (KMG-II): from individual species to whole genera.</title>
        <authorList>
            <person name="Goeker M."/>
        </authorList>
    </citation>
    <scope>NUCLEOTIDE SEQUENCE [LARGE SCALE GENOMIC DNA]</scope>
    <source>
        <strain evidence="2 3">DSM 19711</strain>
    </source>
</reference>
<dbReference type="Gene3D" id="3.40.250.10">
    <property type="entry name" value="Rhodanese-like domain"/>
    <property type="match status" value="1"/>
</dbReference>
<dbReference type="Pfam" id="PF00581">
    <property type="entry name" value="Rhodanese"/>
    <property type="match status" value="1"/>
</dbReference>
<dbReference type="InterPro" id="IPR036873">
    <property type="entry name" value="Rhodanese-like_dom_sf"/>
</dbReference>
<comment type="caution">
    <text evidence="2">The sequence shown here is derived from an EMBL/GenBank/DDBJ whole genome shotgun (WGS) entry which is preliminary data.</text>
</comment>
<dbReference type="AlphaFoldDB" id="A0A2T0R7Q6"/>
<evidence type="ECO:0000313" key="2">
    <source>
        <dbReference type="EMBL" id="PRY17164.1"/>
    </source>
</evidence>
<keyword evidence="2" id="KW-0808">Transferase</keyword>
<dbReference type="EMBL" id="PVZF01000002">
    <property type="protein sequence ID" value="PRY17164.1"/>
    <property type="molecule type" value="Genomic_DNA"/>
</dbReference>
<dbReference type="RefSeq" id="WP_106207740.1">
    <property type="nucleotide sequence ID" value="NZ_PVZF01000002.1"/>
</dbReference>
<organism evidence="2 3">
    <name type="scientific">Kineococcus rhizosphaerae</name>
    <dbReference type="NCBI Taxonomy" id="559628"/>
    <lineage>
        <taxon>Bacteria</taxon>
        <taxon>Bacillati</taxon>
        <taxon>Actinomycetota</taxon>
        <taxon>Actinomycetes</taxon>
        <taxon>Kineosporiales</taxon>
        <taxon>Kineosporiaceae</taxon>
        <taxon>Kineococcus</taxon>
    </lineage>
</organism>
<accession>A0A2T0R7Q6</accession>
<keyword evidence="3" id="KW-1185">Reference proteome</keyword>
<evidence type="ECO:0000259" key="1">
    <source>
        <dbReference type="PROSITE" id="PS50206"/>
    </source>
</evidence>
<dbReference type="InterPro" id="IPR001763">
    <property type="entry name" value="Rhodanese-like_dom"/>
</dbReference>
<evidence type="ECO:0000313" key="3">
    <source>
        <dbReference type="Proteomes" id="UP000238083"/>
    </source>
</evidence>
<feature type="domain" description="Rhodanese" evidence="1">
    <location>
        <begin position="18"/>
        <end position="120"/>
    </location>
</feature>
<dbReference type="SMART" id="SM00450">
    <property type="entry name" value="RHOD"/>
    <property type="match status" value="1"/>
</dbReference>
<protein>
    <submittedName>
        <fullName evidence="2">Rhodanese-related sulfurtransferase</fullName>
    </submittedName>
</protein>
<gene>
    <name evidence="2" type="ORF">CLV37_102122</name>
</gene>
<name>A0A2T0R7Q6_9ACTN</name>
<dbReference type="PROSITE" id="PS50206">
    <property type="entry name" value="RHODANESE_3"/>
    <property type="match status" value="1"/>
</dbReference>
<dbReference type="GO" id="GO:0016740">
    <property type="term" value="F:transferase activity"/>
    <property type="evidence" value="ECO:0007669"/>
    <property type="project" value="UniProtKB-KW"/>
</dbReference>
<sequence length="133" mass="14116">MAYAGDLTPREAFELVRDDPDAVLVDVRTDAEWRFVGTPTGLGTEPVFASWLPVDPERFLTELSAAGIAPGSGRKVVFLCRSGQRSVAAAETATAAGITPSYNVLEGFEGPLDADGHRGAVGWRAAGLPWRQS</sequence>
<dbReference type="SUPFAM" id="SSF52821">
    <property type="entry name" value="Rhodanese/Cell cycle control phosphatase"/>
    <property type="match status" value="1"/>
</dbReference>
<proteinExistence type="predicted"/>
<dbReference type="Proteomes" id="UP000238083">
    <property type="component" value="Unassembled WGS sequence"/>
</dbReference>